<dbReference type="GeneID" id="93584360"/>
<dbReference type="OrthoDB" id="5423397at2759"/>
<organism evidence="2 3">
    <name type="scientific">Arthrobotrys flagrans</name>
    <name type="common">Nematode-trapping fungus</name>
    <name type="synonym">Trichothecium flagrans</name>
    <dbReference type="NCBI Taxonomy" id="97331"/>
    <lineage>
        <taxon>Eukaryota</taxon>
        <taxon>Fungi</taxon>
        <taxon>Dikarya</taxon>
        <taxon>Ascomycota</taxon>
        <taxon>Pezizomycotina</taxon>
        <taxon>Orbiliomycetes</taxon>
        <taxon>Orbiliales</taxon>
        <taxon>Orbiliaceae</taxon>
        <taxon>Arthrobotrys</taxon>
    </lineage>
</organism>
<keyword evidence="3" id="KW-1185">Reference proteome</keyword>
<reference evidence="2 3" key="1">
    <citation type="submission" date="2019-01" db="EMBL/GenBank/DDBJ databases">
        <title>Intercellular communication is required for trap formation in the nematode-trapping fungus Duddingtonia flagrans.</title>
        <authorList>
            <person name="Youssar L."/>
            <person name="Wernet V."/>
            <person name="Hensel N."/>
            <person name="Hildebrandt H.-G."/>
            <person name="Fischer R."/>
        </authorList>
    </citation>
    <scope>NUCLEOTIDE SEQUENCE [LARGE SCALE GENOMIC DNA]</scope>
    <source>
        <strain evidence="2 3">CBS H-5679</strain>
    </source>
</reference>
<dbReference type="EMBL" id="SAEB01000003">
    <property type="protein sequence ID" value="RVD87842.1"/>
    <property type="molecule type" value="Genomic_DNA"/>
</dbReference>
<dbReference type="Proteomes" id="UP000283090">
    <property type="component" value="Unassembled WGS sequence"/>
</dbReference>
<feature type="region of interest" description="Disordered" evidence="1">
    <location>
        <begin position="126"/>
        <end position="148"/>
    </location>
</feature>
<protein>
    <submittedName>
        <fullName evidence="2">Uncharacterized protein</fullName>
    </submittedName>
</protein>
<evidence type="ECO:0000313" key="3">
    <source>
        <dbReference type="Proteomes" id="UP000283090"/>
    </source>
</evidence>
<proteinExistence type="predicted"/>
<name>A0A437A9K2_ARTFL</name>
<dbReference type="RefSeq" id="XP_067493386.1">
    <property type="nucleotide sequence ID" value="XM_067630775.1"/>
</dbReference>
<dbReference type="AlphaFoldDB" id="A0A437A9K2"/>
<dbReference type="VEuPathDB" id="FungiDB:DFL_002049"/>
<gene>
    <name evidence="2" type="ORF">DFL_002049</name>
</gene>
<evidence type="ECO:0000313" key="2">
    <source>
        <dbReference type="EMBL" id="RVD87842.1"/>
    </source>
</evidence>
<evidence type="ECO:0000256" key="1">
    <source>
        <dbReference type="SAM" id="MobiDB-lite"/>
    </source>
</evidence>
<accession>A0A437A9K2</accession>
<comment type="caution">
    <text evidence="2">The sequence shown here is derived from an EMBL/GenBank/DDBJ whole genome shotgun (WGS) entry which is preliminary data.</text>
</comment>
<sequence>MISPSSSSPSLPSRAARGSEANSHCEICLTPSHTTANSRYRLGFNLSNTLYISRFDGKVMALWRLVASGYQLEVTEESVNAPKNGALGAQALRIGDRFVFTSEEEMEEQKEWEEWLREEGVSGFKTIARKTKEEKGEAGEEERDDEEG</sequence>
<feature type="compositionally biased region" description="Acidic residues" evidence="1">
    <location>
        <begin position="139"/>
        <end position="148"/>
    </location>
</feature>